<evidence type="ECO:0000313" key="8">
    <source>
        <dbReference type="Proteomes" id="UP000076623"/>
    </source>
</evidence>
<keyword evidence="2 6" id="KW-0812">Transmembrane</keyword>
<dbReference type="AlphaFoldDB" id="A0A160ILV8"/>
<evidence type="ECO:0000256" key="1">
    <source>
        <dbReference type="ARBA" id="ARBA00004141"/>
    </source>
</evidence>
<dbReference type="STRING" id="1221500.ABE65_010930"/>
<dbReference type="RefSeq" id="WP_066394686.1">
    <property type="nucleotide sequence ID" value="NZ_CP015378.1"/>
</dbReference>
<evidence type="ECO:0000256" key="5">
    <source>
        <dbReference type="ARBA" id="ARBA00023136"/>
    </source>
</evidence>
<sequence>METPNNKTFIDKLDYGILFILFLLSIISLMFIYSGQQSGQYNDNFVPKQIFWYTLSTFLMLAIARLDFEQLKRMSWYFYGIVLFFIVMLIFAPESIAKPINGSKAWYQLPFLGSFQPSEFMKIALILVLSNIVESHNYQYIQRTLKSDLYLIYKMGLASLAPVIFVAIQPDSGMIMLYLSIILSIIFISGVSWKIILAVISLPSILLTTLLVIYFKFNDFFQTKLLVLLLPHQRSRINGWLNPYEYTDQGYQTKQAITAIGSGWYSGKGWMEGIIYVPEAHTDFIFSIIGEDTGFLGTSIVVSLFFLLIYKIVILGVKSNYSFGGYMCSGIIGLLSFQIFQNIGMNIGLLPVTGVTLPFLSYGGSSLLSNMMLMGIVLGVSVQTNRYMFEIQQ</sequence>
<evidence type="ECO:0000256" key="3">
    <source>
        <dbReference type="ARBA" id="ARBA00022960"/>
    </source>
</evidence>
<dbReference type="GO" id="GO:0005886">
    <property type="term" value="C:plasma membrane"/>
    <property type="evidence" value="ECO:0007669"/>
    <property type="project" value="TreeGrafter"/>
</dbReference>
<protein>
    <submittedName>
        <fullName evidence="7">Cell division protein FtsW</fullName>
    </submittedName>
</protein>
<dbReference type="GO" id="GO:0015648">
    <property type="term" value="F:lipid-linked peptidoglycan transporter activity"/>
    <property type="evidence" value="ECO:0007669"/>
    <property type="project" value="TreeGrafter"/>
</dbReference>
<gene>
    <name evidence="7" type="ORF">ABE65_010930</name>
</gene>
<keyword evidence="7" id="KW-0132">Cell division</keyword>
<feature type="transmembrane region" description="Helical" evidence="6">
    <location>
        <begin position="150"/>
        <end position="168"/>
    </location>
</feature>
<dbReference type="PROSITE" id="PS00428">
    <property type="entry name" value="FTSW_RODA_SPOVE"/>
    <property type="match status" value="1"/>
</dbReference>
<feature type="transmembrane region" description="Helical" evidence="6">
    <location>
        <begin position="196"/>
        <end position="217"/>
    </location>
</feature>
<dbReference type="KEGG" id="fpn:ABE65_010930"/>
<feature type="transmembrane region" description="Helical" evidence="6">
    <location>
        <begin position="12"/>
        <end position="33"/>
    </location>
</feature>
<keyword evidence="4 6" id="KW-1133">Transmembrane helix</keyword>
<feature type="transmembrane region" description="Helical" evidence="6">
    <location>
        <begin position="105"/>
        <end position="129"/>
    </location>
</feature>
<organism evidence="7 8">
    <name type="scientific">Fictibacillus phosphorivorans</name>
    <dbReference type="NCBI Taxonomy" id="1221500"/>
    <lineage>
        <taxon>Bacteria</taxon>
        <taxon>Bacillati</taxon>
        <taxon>Bacillota</taxon>
        <taxon>Bacilli</taxon>
        <taxon>Bacillales</taxon>
        <taxon>Fictibacillaceae</taxon>
        <taxon>Fictibacillus</taxon>
    </lineage>
</organism>
<dbReference type="Pfam" id="PF01098">
    <property type="entry name" value="FTSW_RODA_SPOVE"/>
    <property type="match status" value="1"/>
</dbReference>
<keyword evidence="8" id="KW-1185">Reference proteome</keyword>
<dbReference type="GO" id="GO:0032153">
    <property type="term" value="C:cell division site"/>
    <property type="evidence" value="ECO:0007669"/>
    <property type="project" value="TreeGrafter"/>
</dbReference>
<feature type="transmembrane region" description="Helical" evidence="6">
    <location>
        <begin position="360"/>
        <end position="382"/>
    </location>
</feature>
<feature type="transmembrane region" description="Helical" evidence="6">
    <location>
        <begin position="45"/>
        <end position="64"/>
    </location>
</feature>
<accession>A0A160ILV8</accession>
<feature type="transmembrane region" description="Helical" evidence="6">
    <location>
        <begin position="294"/>
        <end position="314"/>
    </location>
</feature>
<evidence type="ECO:0000256" key="2">
    <source>
        <dbReference type="ARBA" id="ARBA00022692"/>
    </source>
</evidence>
<evidence type="ECO:0000256" key="6">
    <source>
        <dbReference type="SAM" id="Phobius"/>
    </source>
</evidence>
<proteinExistence type="predicted"/>
<feature type="transmembrane region" description="Helical" evidence="6">
    <location>
        <begin position="174"/>
        <end position="191"/>
    </location>
</feature>
<dbReference type="Proteomes" id="UP000076623">
    <property type="component" value="Chromosome"/>
</dbReference>
<evidence type="ECO:0000256" key="4">
    <source>
        <dbReference type="ARBA" id="ARBA00022989"/>
    </source>
</evidence>
<dbReference type="EMBL" id="CP015378">
    <property type="protein sequence ID" value="ANC77288.1"/>
    <property type="molecule type" value="Genomic_DNA"/>
</dbReference>
<comment type="subcellular location">
    <subcellularLocation>
        <location evidence="1">Membrane</location>
        <topology evidence="1">Multi-pass membrane protein</topology>
    </subcellularLocation>
</comment>
<evidence type="ECO:0000313" key="7">
    <source>
        <dbReference type="EMBL" id="ANC77288.1"/>
    </source>
</evidence>
<reference evidence="7 8" key="1">
    <citation type="submission" date="2016-04" db="EMBL/GenBank/DDBJ databases">
        <title>Complete genome sequence of Fictibacillus phosphorivorans G25-29, a strain toxic to nematodes.</title>
        <authorList>
            <person name="Zheng Z."/>
        </authorList>
    </citation>
    <scope>NUCLEOTIDE SEQUENCE [LARGE SCALE GENOMIC DNA]</scope>
    <source>
        <strain evidence="7 8">G25-29</strain>
    </source>
</reference>
<keyword evidence="7" id="KW-0131">Cell cycle</keyword>
<keyword evidence="3" id="KW-0133">Cell shape</keyword>
<dbReference type="InterPro" id="IPR018365">
    <property type="entry name" value="Cell_cycle_FtsW-rel_CS"/>
</dbReference>
<dbReference type="PANTHER" id="PTHR30474">
    <property type="entry name" value="CELL CYCLE PROTEIN"/>
    <property type="match status" value="1"/>
</dbReference>
<dbReference type="InterPro" id="IPR001182">
    <property type="entry name" value="FtsW/RodA"/>
</dbReference>
<keyword evidence="5 6" id="KW-0472">Membrane</keyword>
<name>A0A160ILV8_9BACL</name>
<dbReference type="GO" id="GO:0051301">
    <property type="term" value="P:cell division"/>
    <property type="evidence" value="ECO:0007669"/>
    <property type="project" value="UniProtKB-KW"/>
</dbReference>
<dbReference type="GO" id="GO:0008360">
    <property type="term" value="P:regulation of cell shape"/>
    <property type="evidence" value="ECO:0007669"/>
    <property type="project" value="UniProtKB-KW"/>
</dbReference>
<feature type="transmembrane region" description="Helical" evidence="6">
    <location>
        <begin position="321"/>
        <end position="340"/>
    </location>
</feature>
<dbReference type="PANTHER" id="PTHR30474:SF1">
    <property type="entry name" value="PEPTIDOGLYCAN GLYCOSYLTRANSFERASE MRDB"/>
    <property type="match status" value="1"/>
</dbReference>
<feature type="transmembrane region" description="Helical" evidence="6">
    <location>
        <begin position="76"/>
        <end position="93"/>
    </location>
</feature>